<dbReference type="PANTHER" id="PTHR39337:SF1">
    <property type="entry name" value="BLR5642 PROTEIN"/>
    <property type="match status" value="1"/>
</dbReference>
<proteinExistence type="predicted"/>
<evidence type="ECO:0000313" key="2">
    <source>
        <dbReference type="Proteomes" id="UP000644147"/>
    </source>
</evidence>
<dbReference type="PIRSF" id="PIRSF024492">
    <property type="entry name" value="UCP024492"/>
    <property type="match status" value="1"/>
</dbReference>
<dbReference type="PANTHER" id="PTHR39337">
    <property type="entry name" value="BLR5642 PROTEIN"/>
    <property type="match status" value="1"/>
</dbReference>
<comment type="caution">
    <text evidence="1">The sequence shown here is derived from an EMBL/GenBank/DDBJ whole genome shotgun (WGS) entry which is preliminary data.</text>
</comment>
<sequence>MPKEVKEQFADTGTIWTIGHSTRSQEEFVEALLAFQIDVLVDVRRFPGSKKYPHFNVEALERYLPEAGIEYLPCTELGGRRKPKPDSKNTVWNSDSFRGYADYSETEKFKNALAVLGDLAVKKRVAYMCSEAVWWRCHRAIISDLLKEGGWKVLHIMNPGTVKEHPFTTAYREIHSLKT</sequence>
<dbReference type="EMBL" id="JAEHFX010000003">
    <property type="protein sequence ID" value="MBK0402696.1"/>
    <property type="molecule type" value="Genomic_DNA"/>
</dbReference>
<evidence type="ECO:0000313" key="1">
    <source>
        <dbReference type="EMBL" id="MBK0402696.1"/>
    </source>
</evidence>
<gene>
    <name evidence="1" type="ORF">I5M27_06845</name>
</gene>
<dbReference type="InterPro" id="IPR014519">
    <property type="entry name" value="UCP024492"/>
</dbReference>
<protein>
    <submittedName>
        <fullName evidence="1">DUF488 domain-containing protein</fullName>
    </submittedName>
</protein>
<keyword evidence="2" id="KW-1185">Reference proteome</keyword>
<dbReference type="InterPro" id="IPR007438">
    <property type="entry name" value="DUF488"/>
</dbReference>
<organism evidence="1 2">
    <name type="scientific">Adhaeribacter terrigena</name>
    <dbReference type="NCBI Taxonomy" id="2793070"/>
    <lineage>
        <taxon>Bacteria</taxon>
        <taxon>Pseudomonadati</taxon>
        <taxon>Bacteroidota</taxon>
        <taxon>Cytophagia</taxon>
        <taxon>Cytophagales</taxon>
        <taxon>Hymenobacteraceae</taxon>
        <taxon>Adhaeribacter</taxon>
    </lineage>
</organism>
<dbReference type="Proteomes" id="UP000644147">
    <property type="component" value="Unassembled WGS sequence"/>
</dbReference>
<dbReference type="RefSeq" id="WP_200505458.1">
    <property type="nucleotide sequence ID" value="NZ_JAEHFX010000003.1"/>
</dbReference>
<name>A0ABS1C0J9_9BACT</name>
<accession>A0ABS1C0J9</accession>
<reference evidence="1 2" key="1">
    <citation type="submission" date="2020-12" db="EMBL/GenBank/DDBJ databases">
        <title>Bacterial novel species Adhaeribacter sp. BT258 isolated from soil.</title>
        <authorList>
            <person name="Jung H.-Y."/>
        </authorList>
    </citation>
    <scope>NUCLEOTIDE SEQUENCE [LARGE SCALE GENOMIC DNA]</scope>
    <source>
        <strain evidence="1 2">BT258</strain>
    </source>
</reference>
<dbReference type="Pfam" id="PF04343">
    <property type="entry name" value="DUF488"/>
    <property type="match status" value="1"/>
</dbReference>